<dbReference type="SUPFAM" id="SSF55298">
    <property type="entry name" value="YjgF-like"/>
    <property type="match status" value="1"/>
</dbReference>
<dbReference type="InterPro" id="IPR006175">
    <property type="entry name" value="YjgF/YER057c/UK114"/>
</dbReference>
<organism evidence="2 3">
    <name type="scientific">Agromyces protaetiae</name>
    <dbReference type="NCBI Taxonomy" id="2509455"/>
    <lineage>
        <taxon>Bacteria</taxon>
        <taxon>Bacillati</taxon>
        <taxon>Actinomycetota</taxon>
        <taxon>Actinomycetes</taxon>
        <taxon>Micrococcales</taxon>
        <taxon>Microbacteriaceae</taxon>
        <taxon>Agromyces</taxon>
    </lineage>
</organism>
<dbReference type="PANTHER" id="PTHR11803:SF58">
    <property type="entry name" value="PROTEIN HMF1-RELATED"/>
    <property type="match status" value="1"/>
</dbReference>
<gene>
    <name evidence="2" type="ORF">ET445_00965</name>
</gene>
<dbReference type="GO" id="GO:0019239">
    <property type="term" value="F:deaminase activity"/>
    <property type="evidence" value="ECO:0007669"/>
    <property type="project" value="TreeGrafter"/>
</dbReference>
<name>A0A4P6F8N2_9MICO</name>
<comment type="similarity">
    <text evidence="1">Belongs to the RutC family.</text>
</comment>
<reference evidence="2 3" key="1">
    <citation type="submission" date="2019-01" db="EMBL/GenBank/DDBJ databases">
        <title>Genome sequencing of strain FW100M-8.</title>
        <authorList>
            <person name="Heo J."/>
            <person name="Kim S.-J."/>
            <person name="Kim J.-S."/>
            <person name="Hong S.-B."/>
            <person name="Kwon S.-W."/>
        </authorList>
    </citation>
    <scope>NUCLEOTIDE SEQUENCE [LARGE SCALE GENOMIC DNA]</scope>
    <source>
        <strain evidence="2 3">FW100M-8</strain>
    </source>
</reference>
<dbReference type="EMBL" id="CP035491">
    <property type="protein sequence ID" value="QAY72114.1"/>
    <property type="molecule type" value="Genomic_DNA"/>
</dbReference>
<dbReference type="GO" id="GO:0005829">
    <property type="term" value="C:cytosol"/>
    <property type="evidence" value="ECO:0007669"/>
    <property type="project" value="TreeGrafter"/>
</dbReference>
<dbReference type="Gene3D" id="3.30.1330.40">
    <property type="entry name" value="RutC-like"/>
    <property type="match status" value="1"/>
</dbReference>
<dbReference type="CDD" id="cd00448">
    <property type="entry name" value="YjgF_YER057c_UK114_family"/>
    <property type="match status" value="1"/>
</dbReference>
<evidence type="ECO:0000256" key="1">
    <source>
        <dbReference type="ARBA" id="ARBA00010552"/>
    </source>
</evidence>
<dbReference type="AlphaFoldDB" id="A0A4P6F8N2"/>
<keyword evidence="3" id="KW-1185">Reference proteome</keyword>
<evidence type="ECO:0000313" key="2">
    <source>
        <dbReference type="EMBL" id="QAY72114.1"/>
    </source>
</evidence>
<sequence length="165" mass="16819">MTLGRPDASGRVFFGRPGPPSSVSMSVVGERLHRMEIVHVNPPSLHTNPAFSQGVLVKGDHDILYVGGQNGTDSTGAMVPGGVAAQSAQAVRNVLAVLAEAGVDQSAVVRLSIAIVAGESLETAYAGVVPVWGAHPTAIVGAFVAGLARPDALIEVEAVAAVPRR</sequence>
<dbReference type="KEGG" id="agf:ET445_00965"/>
<evidence type="ECO:0000313" key="3">
    <source>
        <dbReference type="Proteomes" id="UP000291259"/>
    </source>
</evidence>
<protein>
    <submittedName>
        <fullName evidence="2">RidA family protein</fullName>
    </submittedName>
</protein>
<dbReference type="PANTHER" id="PTHR11803">
    <property type="entry name" value="2-IMINOBUTANOATE/2-IMINOPROPANOATE DEAMINASE RIDA"/>
    <property type="match status" value="1"/>
</dbReference>
<accession>A0A4P6F8N2</accession>
<dbReference type="OrthoDB" id="3212792at2"/>
<proteinExistence type="inferred from homology"/>
<dbReference type="Proteomes" id="UP000291259">
    <property type="component" value="Chromosome"/>
</dbReference>
<dbReference type="Pfam" id="PF01042">
    <property type="entry name" value="Ribonuc_L-PSP"/>
    <property type="match status" value="1"/>
</dbReference>
<dbReference type="InterPro" id="IPR035959">
    <property type="entry name" value="RutC-like_sf"/>
</dbReference>